<dbReference type="Proteomes" id="UP000245880">
    <property type="component" value="Unassembled WGS sequence"/>
</dbReference>
<dbReference type="Gene3D" id="1.10.150.130">
    <property type="match status" value="1"/>
</dbReference>
<evidence type="ECO:0000259" key="5">
    <source>
        <dbReference type="Pfam" id="PF14659"/>
    </source>
</evidence>
<keyword evidence="7" id="KW-1185">Reference proteome</keyword>
<dbReference type="OrthoDB" id="9795573at2"/>
<dbReference type="PANTHER" id="PTHR30629:SF2">
    <property type="entry name" value="PROPHAGE INTEGRASE INTS-RELATED"/>
    <property type="match status" value="1"/>
</dbReference>
<comment type="similarity">
    <text evidence="1">Belongs to the 'phage' integrase family.</text>
</comment>
<dbReference type="InterPro" id="IPR004107">
    <property type="entry name" value="Integrase_SAM-like_N"/>
</dbReference>
<organism evidence="6 7">
    <name type="scientific">Dyadobacter jejuensis</name>
    <dbReference type="NCBI Taxonomy" id="1082580"/>
    <lineage>
        <taxon>Bacteria</taxon>
        <taxon>Pseudomonadati</taxon>
        <taxon>Bacteroidota</taxon>
        <taxon>Cytophagia</taxon>
        <taxon>Cytophagales</taxon>
        <taxon>Spirosomataceae</taxon>
        <taxon>Dyadobacter</taxon>
    </lineage>
</organism>
<dbReference type="InterPro" id="IPR011010">
    <property type="entry name" value="DNA_brk_join_enz"/>
</dbReference>
<protein>
    <submittedName>
        <fullName evidence="6">Integrase-like protein</fullName>
    </submittedName>
</protein>
<evidence type="ECO:0000256" key="3">
    <source>
        <dbReference type="ARBA" id="ARBA00023125"/>
    </source>
</evidence>
<evidence type="ECO:0000313" key="7">
    <source>
        <dbReference type="Proteomes" id="UP000245880"/>
    </source>
</evidence>
<keyword evidence="3" id="KW-0238">DNA-binding</keyword>
<feature type="domain" description="Integrase DNA-binding" evidence="4">
    <location>
        <begin position="3"/>
        <end position="58"/>
    </location>
</feature>
<sequence>MVIYPNGVHTFVLYRKIQGIPERVKIGRYPDITIEQARNQAQKLASVITLGGNPHKDKIAERREITFKDLYNEYYRHHALKFTKRPQDNKKMMEHQVFPIFGNHKISNITSDKIRHLHSKIGENRTGAYAAQC</sequence>
<dbReference type="RefSeq" id="WP_109676382.1">
    <property type="nucleotide sequence ID" value="NZ_QGDT01000011.1"/>
</dbReference>
<proteinExistence type="inferred from homology"/>
<keyword evidence="2" id="KW-0229">DNA integration</keyword>
<evidence type="ECO:0000313" key="6">
    <source>
        <dbReference type="EMBL" id="PWJ56514.1"/>
    </source>
</evidence>
<evidence type="ECO:0000256" key="1">
    <source>
        <dbReference type="ARBA" id="ARBA00008857"/>
    </source>
</evidence>
<dbReference type="SUPFAM" id="SSF56349">
    <property type="entry name" value="DNA breaking-rejoining enzymes"/>
    <property type="match status" value="1"/>
</dbReference>
<dbReference type="Pfam" id="PF13356">
    <property type="entry name" value="Arm-DNA-bind_3"/>
    <property type="match status" value="1"/>
</dbReference>
<accession>A0A316AHT9</accession>
<comment type="caution">
    <text evidence="6">The sequence shown here is derived from an EMBL/GenBank/DDBJ whole genome shotgun (WGS) entry which is preliminary data.</text>
</comment>
<gene>
    <name evidence="6" type="ORF">CLV98_1117</name>
</gene>
<feature type="domain" description="Integrase SAM-like N-terminal" evidence="5">
    <location>
        <begin position="66"/>
        <end position="120"/>
    </location>
</feature>
<evidence type="ECO:0000259" key="4">
    <source>
        <dbReference type="Pfam" id="PF13356"/>
    </source>
</evidence>
<name>A0A316AHT9_9BACT</name>
<dbReference type="InterPro" id="IPR010998">
    <property type="entry name" value="Integrase_recombinase_N"/>
</dbReference>
<dbReference type="Gene3D" id="3.30.160.390">
    <property type="entry name" value="Integrase, DNA-binding domain"/>
    <property type="match status" value="1"/>
</dbReference>
<reference evidence="6 7" key="1">
    <citation type="submission" date="2018-03" db="EMBL/GenBank/DDBJ databases">
        <title>Genomic Encyclopedia of Archaeal and Bacterial Type Strains, Phase II (KMG-II): from individual species to whole genera.</title>
        <authorList>
            <person name="Goeker M."/>
        </authorList>
    </citation>
    <scope>NUCLEOTIDE SEQUENCE [LARGE SCALE GENOMIC DNA]</scope>
    <source>
        <strain evidence="6 7">DSM 100346</strain>
    </source>
</reference>
<dbReference type="PANTHER" id="PTHR30629">
    <property type="entry name" value="PROPHAGE INTEGRASE"/>
    <property type="match status" value="1"/>
</dbReference>
<dbReference type="InterPro" id="IPR050808">
    <property type="entry name" value="Phage_Integrase"/>
</dbReference>
<evidence type="ECO:0000256" key="2">
    <source>
        <dbReference type="ARBA" id="ARBA00022908"/>
    </source>
</evidence>
<dbReference type="AlphaFoldDB" id="A0A316AHT9"/>
<dbReference type="EMBL" id="QGDT01000011">
    <property type="protein sequence ID" value="PWJ56514.1"/>
    <property type="molecule type" value="Genomic_DNA"/>
</dbReference>
<dbReference type="InterPro" id="IPR025166">
    <property type="entry name" value="Integrase_DNA_bind_dom"/>
</dbReference>
<dbReference type="GO" id="GO:0003677">
    <property type="term" value="F:DNA binding"/>
    <property type="evidence" value="ECO:0007669"/>
    <property type="project" value="UniProtKB-KW"/>
</dbReference>
<dbReference type="GO" id="GO:0015074">
    <property type="term" value="P:DNA integration"/>
    <property type="evidence" value="ECO:0007669"/>
    <property type="project" value="UniProtKB-KW"/>
</dbReference>
<dbReference type="InterPro" id="IPR038488">
    <property type="entry name" value="Integrase_DNA-bd_sf"/>
</dbReference>
<dbReference type="Pfam" id="PF14659">
    <property type="entry name" value="Phage_int_SAM_3"/>
    <property type="match status" value="1"/>
</dbReference>